<dbReference type="Gene3D" id="1.10.2080.10">
    <property type="entry name" value="Insect odorant-binding protein A10/Ejaculatory bulb-specific protein 3"/>
    <property type="match status" value="1"/>
</dbReference>
<proteinExistence type="predicted"/>
<reference evidence="1" key="2">
    <citation type="submission" date="2023-03" db="EMBL/GenBank/DDBJ databases">
        <authorList>
            <person name="Inwood S.N."/>
            <person name="Skelly J.G."/>
            <person name="Guhlin J."/>
            <person name="Harrop T.W.R."/>
            <person name="Goldson S.G."/>
            <person name="Dearden P.K."/>
        </authorList>
    </citation>
    <scope>NUCLEOTIDE SEQUENCE</scope>
    <source>
        <strain evidence="1">Lincoln</strain>
        <tissue evidence="1">Whole body</tissue>
    </source>
</reference>
<evidence type="ECO:0000313" key="1">
    <source>
        <dbReference type="EMBL" id="KAK0181339.1"/>
    </source>
</evidence>
<evidence type="ECO:0000313" key="2">
    <source>
        <dbReference type="Proteomes" id="UP001168972"/>
    </source>
</evidence>
<protein>
    <submittedName>
        <fullName evidence="1">Uncharacterized protein</fullName>
    </submittedName>
</protein>
<gene>
    <name evidence="1" type="ORF">PV327_003631</name>
</gene>
<name>A0AA39G603_MICHY</name>
<accession>A0AA39G603</accession>
<comment type="caution">
    <text evidence="1">The sequence shown here is derived from an EMBL/GenBank/DDBJ whole genome shotgun (WGS) entry which is preliminary data.</text>
</comment>
<dbReference type="InterPro" id="IPR036682">
    <property type="entry name" value="OS_D_A10/PebIII_sf"/>
</dbReference>
<dbReference type="PANTHER" id="PTHR11257:SF12">
    <property type="entry name" value="EJACULATORY BULB-SPECIFIC PROTEIN 3-RELATED"/>
    <property type="match status" value="1"/>
</dbReference>
<dbReference type="Proteomes" id="UP001168972">
    <property type="component" value="Unassembled WGS sequence"/>
</dbReference>
<sequence>MAGKAVILLSIFCCYITILNISWAEKHIHLNIDPLLKNERIFSKLVDCILDESPCTGPIAKYKQQISSALETDCEECQEQFKQLAAKTLVYIRENKPDKFILIKEKFNITDEDFDRELENYEEI</sequence>
<dbReference type="InterPro" id="IPR005055">
    <property type="entry name" value="A10/PebIII"/>
</dbReference>
<dbReference type="EMBL" id="JAQQBR010000002">
    <property type="protein sequence ID" value="KAK0181339.1"/>
    <property type="molecule type" value="Genomic_DNA"/>
</dbReference>
<dbReference type="PANTHER" id="PTHR11257">
    <property type="entry name" value="CHEMOSENSORY PROTEIN-RELATED"/>
    <property type="match status" value="1"/>
</dbReference>
<dbReference type="AlphaFoldDB" id="A0AA39G603"/>
<dbReference type="SUPFAM" id="SSF100910">
    <property type="entry name" value="Chemosensory protein Csp2"/>
    <property type="match status" value="1"/>
</dbReference>
<organism evidence="1 2">
    <name type="scientific">Microctonus hyperodae</name>
    <name type="common">Parasitoid wasp</name>
    <dbReference type="NCBI Taxonomy" id="165561"/>
    <lineage>
        <taxon>Eukaryota</taxon>
        <taxon>Metazoa</taxon>
        <taxon>Ecdysozoa</taxon>
        <taxon>Arthropoda</taxon>
        <taxon>Hexapoda</taxon>
        <taxon>Insecta</taxon>
        <taxon>Pterygota</taxon>
        <taxon>Neoptera</taxon>
        <taxon>Endopterygota</taxon>
        <taxon>Hymenoptera</taxon>
        <taxon>Apocrita</taxon>
        <taxon>Ichneumonoidea</taxon>
        <taxon>Braconidae</taxon>
        <taxon>Euphorinae</taxon>
        <taxon>Microctonus</taxon>
    </lineage>
</organism>
<keyword evidence="2" id="KW-1185">Reference proteome</keyword>
<dbReference type="Pfam" id="PF03392">
    <property type="entry name" value="OS-D"/>
    <property type="match status" value="1"/>
</dbReference>
<reference evidence="1" key="1">
    <citation type="journal article" date="2023" name="bioRxiv">
        <title>Scaffold-level genome assemblies of two parasitoid biocontrol wasps reveal the parthenogenesis mechanism and an associated novel virus.</title>
        <authorList>
            <person name="Inwood S."/>
            <person name="Skelly J."/>
            <person name="Guhlin J."/>
            <person name="Harrop T."/>
            <person name="Goldson S."/>
            <person name="Dearden P."/>
        </authorList>
    </citation>
    <scope>NUCLEOTIDE SEQUENCE</scope>
    <source>
        <strain evidence="1">Lincoln</strain>
        <tissue evidence="1">Whole body</tissue>
    </source>
</reference>